<evidence type="ECO:0000313" key="2">
    <source>
        <dbReference type="Proteomes" id="UP001153709"/>
    </source>
</evidence>
<name>A0A9N9SR29_DIABA</name>
<protein>
    <submittedName>
        <fullName evidence="1">Uncharacterized protein</fullName>
    </submittedName>
</protein>
<organism evidence="1 2">
    <name type="scientific">Diabrotica balteata</name>
    <name type="common">Banded cucumber beetle</name>
    <dbReference type="NCBI Taxonomy" id="107213"/>
    <lineage>
        <taxon>Eukaryota</taxon>
        <taxon>Metazoa</taxon>
        <taxon>Ecdysozoa</taxon>
        <taxon>Arthropoda</taxon>
        <taxon>Hexapoda</taxon>
        <taxon>Insecta</taxon>
        <taxon>Pterygota</taxon>
        <taxon>Neoptera</taxon>
        <taxon>Endopterygota</taxon>
        <taxon>Coleoptera</taxon>
        <taxon>Polyphaga</taxon>
        <taxon>Cucujiformia</taxon>
        <taxon>Chrysomeloidea</taxon>
        <taxon>Chrysomelidae</taxon>
        <taxon>Galerucinae</taxon>
        <taxon>Diabroticina</taxon>
        <taxon>Diabroticites</taxon>
        <taxon>Diabrotica</taxon>
    </lineage>
</organism>
<feature type="non-terminal residue" evidence="1">
    <location>
        <position position="1"/>
    </location>
</feature>
<reference evidence="1" key="1">
    <citation type="submission" date="2022-01" db="EMBL/GenBank/DDBJ databases">
        <authorList>
            <person name="King R."/>
        </authorList>
    </citation>
    <scope>NUCLEOTIDE SEQUENCE</scope>
</reference>
<proteinExistence type="predicted"/>
<dbReference type="Proteomes" id="UP001153709">
    <property type="component" value="Chromosome 2"/>
</dbReference>
<dbReference type="EMBL" id="OU898277">
    <property type="protein sequence ID" value="CAG9830227.1"/>
    <property type="molecule type" value="Genomic_DNA"/>
</dbReference>
<accession>A0A9N9SR29</accession>
<gene>
    <name evidence="1" type="ORF">DIABBA_LOCUS3950</name>
</gene>
<feature type="non-terminal residue" evidence="1">
    <location>
        <position position="31"/>
    </location>
</feature>
<keyword evidence="2" id="KW-1185">Reference proteome</keyword>
<evidence type="ECO:0000313" key="1">
    <source>
        <dbReference type="EMBL" id="CAG9830227.1"/>
    </source>
</evidence>
<dbReference type="AlphaFoldDB" id="A0A9N9SR29"/>
<sequence>CIIFRKIFDTVEPQKSLVCLSPYSTKHKVYI</sequence>